<feature type="transmembrane region" description="Helical" evidence="1">
    <location>
        <begin position="24"/>
        <end position="46"/>
    </location>
</feature>
<feature type="transmembrane region" description="Helical" evidence="1">
    <location>
        <begin position="66"/>
        <end position="83"/>
    </location>
</feature>
<keyword evidence="1" id="KW-0812">Transmembrane</keyword>
<keyword evidence="1" id="KW-1133">Transmembrane helix</keyword>
<comment type="caution">
    <text evidence="2">The sequence shown here is derived from an EMBL/GenBank/DDBJ whole genome shotgun (WGS) entry which is preliminary data.</text>
</comment>
<feature type="transmembrane region" description="Helical" evidence="1">
    <location>
        <begin position="125"/>
        <end position="146"/>
    </location>
</feature>
<evidence type="ECO:0000313" key="2">
    <source>
        <dbReference type="EMBL" id="OGN16180.1"/>
    </source>
</evidence>
<reference evidence="2 3" key="1">
    <citation type="journal article" date="2016" name="Nat. Commun.">
        <title>Thousands of microbial genomes shed light on interconnected biogeochemical processes in an aquifer system.</title>
        <authorList>
            <person name="Anantharaman K."/>
            <person name="Brown C.T."/>
            <person name="Hug L.A."/>
            <person name="Sharon I."/>
            <person name="Castelle C.J."/>
            <person name="Probst A.J."/>
            <person name="Thomas B.C."/>
            <person name="Singh A."/>
            <person name="Wilkins M.J."/>
            <person name="Karaoz U."/>
            <person name="Brodie E.L."/>
            <person name="Williams K.H."/>
            <person name="Hubbard S.S."/>
            <person name="Banfield J.F."/>
        </authorList>
    </citation>
    <scope>NUCLEOTIDE SEQUENCE [LARGE SCALE GENOMIC DNA]</scope>
</reference>
<dbReference type="AlphaFoldDB" id="A0A1F8FU01"/>
<gene>
    <name evidence="2" type="ORF">A3C81_01090</name>
</gene>
<evidence type="ECO:0000256" key="1">
    <source>
        <dbReference type="SAM" id="Phobius"/>
    </source>
</evidence>
<keyword evidence="1" id="KW-0472">Membrane</keyword>
<evidence type="ECO:0000313" key="3">
    <source>
        <dbReference type="Proteomes" id="UP000177796"/>
    </source>
</evidence>
<dbReference type="EMBL" id="MGJY01000018">
    <property type="protein sequence ID" value="OGN16180.1"/>
    <property type="molecule type" value="Genomic_DNA"/>
</dbReference>
<feature type="transmembrane region" description="Helical" evidence="1">
    <location>
        <begin position="90"/>
        <end position="113"/>
    </location>
</feature>
<proteinExistence type="predicted"/>
<organism evidence="2 3">
    <name type="scientific">Candidatus Yanofskybacteria bacterium RIFCSPHIGHO2_02_FULL_46_19</name>
    <dbReference type="NCBI Taxonomy" id="1802684"/>
    <lineage>
        <taxon>Bacteria</taxon>
        <taxon>Candidatus Yanofskyibacteriota</taxon>
    </lineage>
</organism>
<dbReference type="Proteomes" id="UP000177796">
    <property type="component" value="Unassembled WGS sequence"/>
</dbReference>
<sequence>MIFSIFSKMRRHIHAKISSGEGGLYLVLMFPVTVAFLLTFTLSRVVSYFVPWLYLLDVGGQRVHHFAYGILVLAAAGYLALTFSGPRAKYLISLFYGFGLGLAFDEFGMWLRLRDDDPIRWSYDGFLTVIGTFFFVISAKTGIKLFKKLWPFGPKSGPPTSLTF</sequence>
<protein>
    <submittedName>
        <fullName evidence="2">Uncharacterized protein</fullName>
    </submittedName>
</protein>
<accession>A0A1F8FU01</accession>
<name>A0A1F8FU01_9BACT</name>